<dbReference type="Pfam" id="PF14659">
    <property type="entry name" value="Phage_int_SAM_3"/>
    <property type="match status" value="1"/>
</dbReference>
<dbReference type="InterPro" id="IPR011010">
    <property type="entry name" value="DNA_brk_join_enz"/>
</dbReference>
<dbReference type="Gene3D" id="1.10.150.130">
    <property type="match status" value="1"/>
</dbReference>
<dbReference type="GO" id="GO:0003677">
    <property type="term" value="F:DNA binding"/>
    <property type="evidence" value="ECO:0007669"/>
    <property type="project" value="UniProtKB-KW"/>
</dbReference>
<evidence type="ECO:0000256" key="4">
    <source>
        <dbReference type="ARBA" id="ARBA00023172"/>
    </source>
</evidence>
<dbReference type="InterPro" id="IPR004107">
    <property type="entry name" value="Integrase_SAM-like_N"/>
</dbReference>
<keyword evidence="3" id="KW-0238">DNA-binding</keyword>
<dbReference type="InterPro" id="IPR050090">
    <property type="entry name" value="Tyrosine_recombinase_XerCD"/>
</dbReference>
<reference evidence="6" key="1">
    <citation type="submission" date="2021-01" db="EMBL/GenBank/DDBJ databases">
        <title>Whole genome shotgun sequence of Rhizocola hellebori NBRC 109834.</title>
        <authorList>
            <person name="Komaki H."/>
            <person name="Tamura T."/>
        </authorList>
    </citation>
    <scope>NUCLEOTIDE SEQUENCE</scope>
    <source>
        <strain evidence="6">NBRC 109834</strain>
    </source>
</reference>
<dbReference type="EMBL" id="BONY01000044">
    <property type="protein sequence ID" value="GIH08100.1"/>
    <property type="molecule type" value="Genomic_DNA"/>
</dbReference>
<dbReference type="InterPro" id="IPR002104">
    <property type="entry name" value="Integrase_catalytic"/>
</dbReference>
<evidence type="ECO:0000256" key="2">
    <source>
        <dbReference type="ARBA" id="ARBA00022908"/>
    </source>
</evidence>
<evidence type="ECO:0000256" key="1">
    <source>
        <dbReference type="ARBA" id="ARBA00008857"/>
    </source>
</evidence>
<organism evidence="6 7">
    <name type="scientific">Rhizocola hellebori</name>
    <dbReference type="NCBI Taxonomy" id="1392758"/>
    <lineage>
        <taxon>Bacteria</taxon>
        <taxon>Bacillati</taxon>
        <taxon>Actinomycetota</taxon>
        <taxon>Actinomycetes</taxon>
        <taxon>Micromonosporales</taxon>
        <taxon>Micromonosporaceae</taxon>
        <taxon>Rhizocola</taxon>
    </lineage>
</organism>
<dbReference type="InterPro" id="IPR013762">
    <property type="entry name" value="Integrase-like_cat_sf"/>
</dbReference>
<evidence type="ECO:0000313" key="7">
    <source>
        <dbReference type="Proteomes" id="UP000612899"/>
    </source>
</evidence>
<name>A0A8J3QCG7_9ACTN</name>
<evidence type="ECO:0000313" key="6">
    <source>
        <dbReference type="EMBL" id="GIH08100.1"/>
    </source>
</evidence>
<dbReference type="Gene3D" id="1.10.443.10">
    <property type="entry name" value="Intergrase catalytic core"/>
    <property type="match status" value="1"/>
</dbReference>
<comment type="caution">
    <text evidence="6">The sequence shown here is derived from an EMBL/GenBank/DDBJ whole genome shotgun (WGS) entry which is preliminary data.</text>
</comment>
<keyword evidence="2" id="KW-0229">DNA integration</keyword>
<dbReference type="PANTHER" id="PTHR30349">
    <property type="entry name" value="PHAGE INTEGRASE-RELATED"/>
    <property type="match status" value="1"/>
</dbReference>
<dbReference type="PROSITE" id="PS51898">
    <property type="entry name" value="TYR_RECOMBINASE"/>
    <property type="match status" value="1"/>
</dbReference>
<dbReference type="GO" id="GO:0015074">
    <property type="term" value="P:DNA integration"/>
    <property type="evidence" value="ECO:0007669"/>
    <property type="project" value="UniProtKB-KW"/>
</dbReference>
<dbReference type="GO" id="GO:0006310">
    <property type="term" value="P:DNA recombination"/>
    <property type="evidence" value="ECO:0007669"/>
    <property type="project" value="UniProtKB-KW"/>
</dbReference>
<keyword evidence="4" id="KW-0233">DNA recombination</keyword>
<gene>
    <name evidence="6" type="ORF">Rhe02_61670</name>
</gene>
<dbReference type="SUPFAM" id="SSF56349">
    <property type="entry name" value="DNA breaking-rejoining enzymes"/>
    <property type="match status" value="1"/>
</dbReference>
<sequence>MKGHVYKRGKTFTYQFTGPSDPLTGKRNQISKGGWKTEKEAWTECRKAMELAETGRHVQPSRRTVGAYLLDDWLPAIRSSTASSTWGNWKVLAQSYAVPYLGKIGLQSLTAPQLQTFYDRLLTSGRIKKDTAMVVYMLWHKGIEEGSEPSARELAKAAEVRVPTVHAHLRRFRAGHVPEGKSPGLEPKTVRNVHTMIHAALANAVGWRYVVENVAEHVNPPRVRRRKATVWTAAQMRTFLEFVRGDRFYALFLLGATTGFRRGELCGARWPAIDLEAGTMAVEPDSLVVVNGKAMSSDGKSDNAPRLLSLDRATVAALREWKEVQNSERAFFDTDYEGTDRVFTWENGRDVHPDVIRQRFNRLSERAGLPHIRLYDIRHTYATTALKSGVHPKIVSSRLGHASVGFTMTVYSHALPGMDREAADAIASLFVDAPVEQLVSKSVSKDAKTPDQKDL</sequence>
<feature type="domain" description="Tyr recombinase" evidence="5">
    <location>
        <begin position="226"/>
        <end position="424"/>
    </location>
</feature>
<protein>
    <recommendedName>
        <fullName evidence="5">Tyr recombinase domain-containing protein</fullName>
    </recommendedName>
</protein>
<dbReference type="CDD" id="cd01189">
    <property type="entry name" value="INT_ICEBs1_C_like"/>
    <property type="match status" value="1"/>
</dbReference>
<dbReference type="PANTHER" id="PTHR30349:SF41">
    <property type="entry name" value="INTEGRASE_RECOMBINASE PROTEIN MJ0367-RELATED"/>
    <property type="match status" value="1"/>
</dbReference>
<keyword evidence="7" id="KW-1185">Reference proteome</keyword>
<dbReference type="AlphaFoldDB" id="A0A8J3QCG7"/>
<dbReference type="InterPro" id="IPR028259">
    <property type="entry name" value="AP2-like_int_N"/>
</dbReference>
<dbReference type="Pfam" id="PF14657">
    <property type="entry name" value="Arm-DNA-bind_4"/>
    <property type="match status" value="1"/>
</dbReference>
<comment type="similarity">
    <text evidence="1">Belongs to the 'phage' integrase family.</text>
</comment>
<evidence type="ECO:0000259" key="5">
    <source>
        <dbReference type="PROSITE" id="PS51898"/>
    </source>
</evidence>
<dbReference type="RefSeq" id="WP_203911859.1">
    <property type="nucleotide sequence ID" value="NZ_BONY01000044.1"/>
</dbReference>
<dbReference type="InterPro" id="IPR010998">
    <property type="entry name" value="Integrase_recombinase_N"/>
</dbReference>
<accession>A0A8J3QCG7</accession>
<evidence type="ECO:0000256" key="3">
    <source>
        <dbReference type="ARBA" id="ARBA00023125"/>
    </source>
</evidence>
<proteinExistence type="inferred from homology"/>
<dbReference type="Proteomes" id="UP000612899">
    <property type="component" value="Unassembled WGS sequence"/>
</dbReference>
<dbReference type="Pfam" id="PF00589">
    <property type="entry name" value="Phage_integrase"/>
    <property type="match status" value="1"/>
</dbReference>